<accession>A0A0C3RFR4</accession>
<dbReference type="OrthoDB" id="973976at2"/>
<dbReference type="InterPro" id="IPR003838">
    <property type="entry name" value="ABC3_permease_C"/>
</dbReference>
<dbReference type="Proteomes" id="UP000031980">
    <property type="component" value="Unassembled WGS sequence"/>
</dbReference>
<dbReference type="Pfam" id="PF02687">
    <property type="entry name" value="FtsX"/>
    <property type="match status" value="2"/>
</dbReference>
<dbReference type="GO" id="GO:0005886">
    <property type="term" value="C:plasma membrane"/>
    <property type="evidence" value="ECO:0007669"/>
    <property type="project" value="UniProtKB-SubCell"/>
</dbReference>
<organism evidence="10 12">
    <name type="scientific">Sanguibacteroides justesenii</name>
    <dbReference type="NCBI Taxonomy" id="1547597"/>
    <lineage>
        <taxon>Bacteria</taxon>
        <taxon>Pseudomonadati</taxon>
        <taxon>Bacteroidota</taxon>
        <taxon>Bacteroidia</taxon>
        <taxon>Bacteroidales</taxon>
        <taxon>Porphyromonadaceae</taxon>
        <taxon>Sanguibacteroides</taxon>
    </lineage>
</organism>
<dbReference type="EMBL" id="JPIT01000031">
    <property type="protein sequence ID" value="KIO43474.1"/>
    <property type="molecule type" value="Genomic_DNA"/>
</dbReference>
<evidence type="ECO:0000256" key="4">
    <source>
        <dbReference type="ARBA" id="ARBA00022989"/>
    </source>
</evidence>
<protein>
    <recommendedName>
        <fullName evidence="13">ABC transporter permease</fullName>
    </recommendedName>
</protein>
<evidence type="ECO:0000259" key="8">
    <source>
        <dbReference type="Pfam" id="PF12704"/>
    </source>
</evidence>
<dbReference type="PANTHER" id="PTHR30572:SF18">
    <property type="entry name" value="ABC-TYPE MACROLIDE FAMILY EXPORT SYSTEM PERMEASE COMPONENT 2"/>
    <property type="match status" value="1"/>
</dbReference>
<keyword evidence="12" id="KW-1185">Reference proteome</keyword>
<evidence type="ECO:0000259" key="7">
    <source>
        <dbReference type="Pfam" id="PF02687"/>
    </source>
</evidence>
<feature type="transmembrane region" description="Helical" evidence="6">
    <location>
        <begin position="21"/>
        <end position="41"/>
    </location>
</feature>
<evidence type="ECO:0000313" key="12">
    <source>
        <dbReference type="Proteomes" id="UP000031980"/>
    </source>
</evidence>
<keyword evidence="2" id="KW-1003">Cell membrane</keyword>
<keyword evidence="4 6" id="KW-1133">Transmembrane helix</keyword>
<gene>
    <name evidence="10" type="ORF">BA92_04095</name>
    <name evidence="9" type="ORF">IE90_10080</name>
</gene>
<dbReference type="Pfam" id="PF12704">
    <property type="entry name" value="MacB_PCD"/>
    <property type="match status" value="1"/>
</dbReference>
<evidence type="ECO:0000256" key="1">
    <source>
        <dbReference type="ARBA" id="ARBA00004651"/>
    </source>
</evidence>
<comment type="subcellular location">
    <subcellularLocation>
        <location evidence="1">Cell membrane</location>
        <topology evidence="1">Multi-pass membrane protein</topology>
    </subcellularLocation>
</comment>
<keyword evidence="3 6" id="KW-0812">Transmembrane</keyword>
<dbReference type="Proteomes" id="UP000031937">
    <property type="component" value="Unassembled WGS sequence"/>
</dbReference>
<feature type="transmembrane region" description="Helical" evidence="6">
    <location>
        <begin position="413"/>
        <end position="436"/>
    </location>
</feature>
<evidence type="ECO:0000256" key="3">
    <source>
        <dbReference type="ARBA" id="ARBA00022692"/>
    </source>
</evidence>
<feature type="transmembrane region" description="Helical" evidence="6">
    <location>
        <begin position="330"/>
        <end position="348"/>
    </location>
</feature>
<evidence type="ECO:0000256" key="5">
    <source>
        <dbReference type="ARBA" id="ARBA00023136"/>
    </source>
</evidence>
<dbReference type="InterPro" id="IPR025857">
    <property type="entry name" value="MacB_PCD"/>
</dbReference>
<comment type="caution">
    <text evidence="10">The sequence shown here is derived from an EMBL/GenBank/DDBJ whole genome shotgun (WGS) entry which is preliminary data.</text>
</comment>
<evidence type="ECO:0000313" key="11">
    <source>
        <dbReference type="Proteomes" id="UP000031937"/>
    </source>
</evidence>
<reference evidence="9 11" key="2">
    <citation type="submission" date="2014-07" db="EMBL/GenBank/DDBJ databases">
        <title>Porphyromonadaceae bacterium OUH 334697 = ATCC BAA-2682 = DSM 28341 draft genome.</title>
        <authorList>
            <person name="Sydenham T.V."/>
            <person name="Hasman H."/>
            <person name="Justesen U.S."/>
        </authorList>
    </citation>
    <scope>NUCLEOTIDE SEQUENCE [LARGE SCALE GENOMIC DNA]</scope>
    <source>
        <strain evidence="9 11">OUH 334697</strain>
    </source>
</reference>
<dbReference type="GO" id="GO:0022857">
    <property type="term" value="F:transmembrane transporter activity"/>
    <property type="evidence" value="ECO:0007669"/>
    <property type="project" value="TreeGrafter"/>
</dbReference>
<feature type="transmembrane region" description="Helical" evidence="6">
    <location>
        <begin position="727"/>
        <end position="749"/>
    </location>
</feature>
<feature type="domain" description="ABC3 transporter permease C-terminal" evidence="7">
    <location>
        <begin position="648"/>
        <end position="761"/>
    </location>
</feature>
<dbReference type="AlphaFoldDB" id="A0A0C3RFR4"/>
<feature type="domain" description="MacB-like periplasmic core" evidence="8">
    <location>
        <begin position="20"/>
        <end position="223"/>
    </location>
</feature>
<feature type="transmembrane region" description="Helical" evidence="6">
    <location>
        <begin position="274"/>
        <end position="294"/>
    </location>
</feature>
<evidence type="ECO:0000313" key="9">
    <source>
        <dbReference type="EMBL" id="KIO43474.1"/>
    </source>
</evidence>
<dbReference type="RefSeq" id="WP_041503693.1">
    <property type="nucleotide sequence ID" value="NZ_JPIT01000031.1"/>
</dbReference>
<dbReference type="PANTHER" id="PTHR30572">
    <property type="entry name" value="MEMBRANE COMPONENT OF TRANSPORTER-RELATED"/>
    <property type="match status" value="1"/>
</dbReference>
<sequence>MNLSNLKIFFRNLQRNKLYTAITVSGFAFSMAFVILLSVYIHQELSVDNFHSKKDRIYRAIADYGSYFGTLVGGELASKYPEIESYTRIFQQNVIVTDEQGQKSDINILMADSSFFNIFSFRLLEGDPDEVLCTAQSIVLTRSYARKLFGNGSALGQEVELDEQHRLKVTGIMEDLPKNTHFNACDAVVNFEYLARMWGSPELLKNNDNNSFGLYFLTKPGTDLISKIPRILTDFKESYWIYKSGRAKIFDLQPLQDIYFSEYDGVATHGNSKVLVSILTAIVVIIFLLALINYNNLSMARAGFRAKEAAVKKMLGAGNTNLYKQFIGESVWLCMLAFIIAAILAVSMEPLFNTLLETEISIKDHFSLFNLIGILGFVVLTGIVAGIMPAWMVTRFNSVEVVKGMFHRKSKSVYGKVLICFQFVVTIVLIIGTLVIRGQTDYMRNYYLGFDKENVIWLTNRINYGQDAGFRSELSQLPEVKSCTFSSGAPGFWGDNNTFESEGKWIGFTVYCTDTAFFSVFNIPVTPTGITGPGVYLNRTAVKNLELEGEPTSYKRNGRLIPILGIMDDFHFAGFKEAMGPLEVSFGNRFGRSLILVRVTGNPIKAYERVKSVYAKFIEGRPYGSGFLDDRINLWYKEGERTASLVGIFCLLAVMLSMMGILAMSTYFIQQRLREIGLRRVNGASIREVLRMLISGFLRWILFAFVIACPIGWWATDYWLSGYVYRIGISWWIFVVAGVFACIVALLMVGWQSYKAATLNPVHSLKSE</sequence>
<dbReference type="EMBL" id="JPIU01000037">
    <property type="protein sequence ID" value="KIO45651.1"/>
    <property type="molecule type" value="Genomic_DNA"/>
</dbReference>
<proteinExistence type="predicted"/>
<name>A0A0C3RFR4_9PORP</name>
<evidence type="ECO:0000256" key="2">
    <source>
        <dbReference type="ARBA" id="ARBA00022475"/>
    </source>
</evidence>
<feature type="transmembrane region" description="Helical" evidence="6">
    <location>
        <begin position="645"/>
        <end position="669"/>
    </location>
</feature>
<evidence type="ECO:0000313" key="10">
    <source>
        <dbReference type="EMBL" id="KIO45651.1"/>
    </source>
</evidence>
<dbReference type="InterPro" id="IPR050250">
    <property type="entry name" value="Macrolide_Exporter_MacB"/>
</dbReference>
<feature type="domain" description="ABC3 transporter permease C-terminal" evidence="7">
    <location>
        <begin position="281"/>
        <end position="397"/>
    </location>
</feature>
<keyword evidence="5 6" id="KW-0472">Membrane</keyword>
<reference evidence="10 12" key="1">
    <citation type="submission" date="2014-07" db="EMBL/GenBank/DDBJ databases">
        <title>Porphyromonadaceae bacterium OUH 308042 = ATCC BAA-2681 = DSM 28342 draft genome.</title>
        <authorList>
            <person name="Sydenham T.V."/>
            <person name="Hasman H."/>
            <person name="Justensen U.S."/>
        </authorList>
    </citation>
    <scope>NUCLEOTIDE SEQUENCE [LARGE SCALE GENOMIC DNA]</scope>
    <source>
        <strain evidence="10 12">OUH 308042</strain>
    </source>
</reference>
<evidence type="ECO:0000256" key="6">
    <source>
        <dbReference type="SAM" id="Phobius"/>
    </source>
</evidence>
<feature type="transmembrane region" description="Helical" evidence="6">
    <location>
        <begin position="368"/>
        <end position="392"/>
    </location>
</feature>
<evidence type="ECO:0008006" key="13">
    <source>
        <dbReference type="Google" id="ProtNLM"/>
    </source>
</evidence>
<feature type="transmembrane region" description="Helical" evidence="6">
    <location>
        <begin position="690"/>
        <end position="715"/>
    </location>
</feature>